<keyword evidence="8 11" id="KW-0718">Serine biosynthesis</keyword>
<feature type="modified residue" description="N6-(pyridoxal phosphate)lysine" evidence="11">
    <location>
        <position position="198"/>
    </location>
</feature>
<dbReference type="OrthoDB" id="9809412at2"/>
<dbReference type="InterPro" id="IPR015424">
    <property type="entry name" value="PyrdxlP-dep_Trfase"/>
</dbReference>
<keyword evidence="4 11" id="KW-0032">Aminotransferase</keyword>
<gene>
    <name evidence="11" type="primary">serC</name>
    <name evidence="14" type="ORF">DV520_09730</name>
</gene>
<evidence type="ECO:0000256" key="1">
    <source>
        <dbReference type="ARBA" id="ARBA00003483"/>
    </source>
</evidence>
<comment type="cofactor">
    <cofactor evidence="11">
        <name>pyridoxal 5'-phosphate</name>
        <dbReference type="ChEBI" id="CHEBI:597326"/>
    </cofactor>
    <text evidence="11">Binds 1 pyridoxal phosphate per subunit.</text>
</comment>
<dbReference type="EC" id="2.6.1.52" evidence="11"/>
<comment type="similarity">
    <text evidence="3 11">Belongs to the class-V pyridoxal-phosphate-dependent aminotransferase family. SerC subfamily.</text>
</comment>
<comment type="caution">
    <text evidence="11">Lacks conserved residue(s) required for the propagation of feature annotation.</text>
</comment>
<evidence type="ECO:0000256" key="8">
    <source>
        <dbReference type="ARBA" id="ARBA00023299"/>
    </source>
</evidence>
<dbReference type="GO" id="GO:0005737">
    <property type="term" value="C:cytoplasm"/>
    <property type="evidence" value="ECO:0007669"/>
    <property type="project" value="UniProtKB-SubCell"/>
</dbReference>
<dbReference type="PANTHER" id="PTHR43247:SF1">
    <property type="entry name" value="PHOSPHOSERINE AMINOTRANSFERASE"/>
    <property type="match status" value="1"/>
</dbReference>
<keyword evidence="6 11" id="KW-0808">Transferase</keyword>
<evidence type="ECO:0000256" key="3">
    <source>
        <dbReference type="ARBA" id="ARBA00006904"/>
    </source>
</evidence>
<dbReference type="InterPro" id="IPR022278">
    <property type="entry name" value="Pser_aminoTfrase"/>
</dbReference>
<evidence type="ECO:0000256" key="9">
    <source>
        <dbReference type="ARBA" id="ARBA00047630"/>
    </source>
</evidence>
<feature type="binding site" evidence="11">
    <location>
        <begin position="78"/>
        <end position="79"/>
    </location>
    <ligand>
        <name>pyridoxal 5'-phosphate</name>
        <dbReference type="ChEBI" id="CHEBI:597326"/>
    </ligand>
</feature>
<dbReference type="SUPFAM" id="SSF53383">
    <property type="entry name" value="PLP-dependent transferases"/>
    <property type="match status" value="1"/>
</dbReference>
<dbReference type="Gene3D" id="3.40.640.10">
    <property type="entry name" value="Type I PLP-dependent aspartate aminotransferase-like (Major domain)"/>
    <property type="match status" value="1"/>
</dbReference>
<dbReference type="PIRSF" id="PIRSF000525">
    <property type="entry name" value="SerC"/>
    <property type="match status" value="1"/>
</dbReference>
<dbReference type="PROSITE" id="PS00595">
    <property type="entry name" value="AA_TRANSFER_CLASS_5"/>
    <property type="match status" value="1"/>
</dbReference>
<comment type="catalytic activity">
    <reaction evidence="9 11">
        <text>4-(phosphooxy)-L-threonine + 2-oxoglutarate = (R)-3-hydroxy-2-oxo-4-phosphooxybutanoate + L-glutamate</text>
        <dbReference type="Rhea" id="RHEA:16573"/>
        <dbReference type="ChEBI" id="CHEBI:16810"/>
        <dbReference type="ChEBI" id="CHEBI:29985"/>
        <dbReference type="ChEBI" id="CHEBI:58452"/>
        <dbReference type="ChEBI" id="CHEBI:58538"/>
        <dbReference type="EC" id="2.6.1.52"/>
    </reaction>
</comment>
<dbReference type="PANTHER" id="PTHR43247">
    <property type="entry name" value="PHOSPHOSERINE AMINOTRANSFERASE"/>
    <property type="match status" value="1"/>
</dbReference>
<protein>
    <recommendedName>
        <fullName evidence="11">Phosphoserine aminotransferase</fullName>
        <ecNumber evidence="11">2.6.1.52</ecNumber>
    </recommendedName>
    <alternativeName>
        <fullName evidence="11">Phosphohydroxythreonine aminotransferase</fullName>
        <shortName evidence="11">PSAT</shortName>
    </alternativeName>
</protein>
<dbReference type="GO" id="GO:0004648">
    <property type="term" value="F:O-phospho-L-serine:2-oxoglutarate aminotransferase activity"/>
    <property type="evidence" value="ECO:0007669"/>
    <property type="project" value="UniProtKB-UniRule"/>
</dbReference>
<dbReference type="CDD" id="cd00611">
    <property type="entry name" value="PSAT_like"/>
    <property type="match status" value="1"/>
</dbReference>
<dbReference type="InterPro" id="IPR020578">
    <property type="entry name" value="Aminotrans_V_PyrdxlP_BS"/>
</dbReference>
<dbReference type="InterPro" id="IPR015422">
    <property type="entry name" value="PyrdxlP-dep_Trfase_small"/>
</dbReference>
<dbReference type="HAMAP" id="MF_00160">
    <property type="entry name" value="SerC_aminotrans_5"/>
    <property type="match status" value="1"/>
</dbReference>
<reference evidence="14 15" key="1">
    <citation type="submission" date="2018-07" db="EMBL/GenBank/DDBJ databases">
        <title>GABA Modulating Bacteria of the Human Gut Microbiota.</title>
        <authorList>
            <person name="Strandwitz P."/>
            <person name="Kim K.H."/>
            <person name="Terekhova D."/>
            <person name="Liu J.K."/>
            <person name="Sharma A."/>
            <person name="Levering J."/>
            <person name="Mcdonald D."/>
            <person name="Dietrich D."/>
            <person name="Ramadhar T.R."/>
            <person name="Lekbua A."/>
            <person name="Mroue N."/>
            <person name="Liston C."/>
            <person name="Stewart E.J."/>
            <person name="Dubin M.J."/>
            <person name="Zengler K."/>
            <person name="Knight R."/>
            <person name="Gilbert J.A."/>
            <person name="Clardy J."/>
            <person name="Lewis K."/>
        </authorList>
    </citation>
    <scope>NUCLEOTIDE SEQUENCE [LARGE SCALE GENOMIC DNA]</scope>
    <source>
        <strain evidence="14 15">KLE1738</strain>
    </source>
</reference>
<evidence type="ECO:0000313" key="15">
    <source>
        <dbReference type="Proteomes" id="UP000260649"/>
    </source>
</evidence>
<comment type="subunit">
    <text evidence="11">Homodimer.</text>
</comment>
<dbReference type="Gene3D" id="3.90.1150.10">
    <property type="entry name" value="Aspartate Aminotransferase, domain 1"/>
    <property type="match status" value="1"/>
</dbReference>
<evidence type="ECO:0000259" key="13">
    <source>
        <dbReference type="Pfam" id="PF00266"/>
    </source>
</evidence>
<comment type="pathway">
    <text evidence="2 11 12">Amino-acid biosynthesis; L-serine biosynthesis; L-serine from 3-phospho-D-glycerate: step 2/3.</text>
</comment>
<evidence type="ECO:0000256" key="6">
    <source>
        <dbReference type="ARBA" id="ARBA00022679"/>
    </source>
</evidence>
<dbReference type="Proteomes" id="UP000260649">
    <property type="component" value="Unassembled WGS sequence"/>
</dbReference>
<keyword evidence="15" id="KW-1185">Reference proteome</keyword>
<feature type="binding site" evidence="11">
    <location>
        <position position="154"/>
    </location>
    <ligand>
        <name>pyridoxal 5'-phosphate</name>
        <dbReference type="ChEBI" id="CHEBI:597326"/>
    </ligand>
</feature>
<comment type="subcellular location">
    <subcellularLocation>
        <location evidence="11">Cytoplasm</location>
    </subcellularLocation>
</comment>
<evidence type="ECO:0000256" key="7">
    <source>
        <dbReference type="ARBA" id="ARBA00022898"/>
    </source>
</evidence>
<organism evidence="14 15">
    <name type="scientific">Evtepia gabavorous</name>
    <dbReference type="NCBI Taxonomy" id="2211183"/>
    <lineage>
        <taxon>Bacteria</taxon>
        <taxon>Bacillati</taxon>
        <taxon>Bacillota</taxon>
        <taxon>Clostridia</taxon>
        <taxon>Eubacteriales</taxon>
        <taxon>Evtepia</taxon>
    </lineage>
</organism>
<evidence type="ECO:0000256" key="4">
    <source>
        <dbReference type="ARBA" id="ARBA00022576"/>
    </source>
</evidence>
<sequence length="361" mass="39895">MANDRVFNFSAGPSMLPLEVLQRAGAEITNYGGSGMSVMEMSHRSKIFLKIFDETQEKFRKLLGVPEGYKVLFLQGGGTMQFGMIPLNLIGKTGQADYAVTGHFANLAMKEAKKYGQVTIAASSEDRKHVYIPAQEQLKLNPDASYFYYCSNNTIEGTQWQYVPETGSVPLACDMSSDILSRPVDVSKFGLIFAGAQKNLAPAGLTIVIIREDLAGQELPITPAIMNYKSMIDKDSMYNTPPCWCIYMLGLMCDWLEQQGGAAGMEKINQKKAQMLYDVLDNAKLFTVSAEKGSRSHMNVTFRSASEEMDAKFVAESVKAGFTNLKGHRSVGGMRASIYNAMPTEGVEKLCDFIQKFDKEN</sequence>
<comment type="catalytic activity">
    <reaction evidence="10 11 12">
        <text>O-phospho-L-serine + 2-oxoglutarate = 3-phosphooxypyruvate + L-glutamate</text>
        <dbReference type="Rhea" id="RHEA:14329"/>
        <dbReference type="ChEBI" id="CHEBI:16810"/>
        <dbReference type="ChEBI" id="CHEBI:18110"/>
        <dbReference type="ChEBI" id="CHEBI:29985"/>
        <dbReference type="ChEBI" id="CHEBI:57524"/>
        <dbReference type="EC" id="2.6.1.52"/>
    </reaction>
</comment>
<dbReference type="AlphaFoldDB" id="A0A3E2B1T5"/>
<feature type="binding site" evidence="11">
    <location>
        <position position="104"/>
    </location>
    <ligand>
        <name>pyridoxal 5'-phosphate</name>
        <dbReference type="ChEBI" id="CHEBI:597326"/>
    </ligand>
</feature>
<accession>A0A3E2B1T5</accession>
<keyword evidence="5 11" id="KW-0028">Amino-acid biosynthesis</keyword>
<dbReference type="UniPathway" id="UPA00135">
    <property type="reaction ID" value="UER00197"/>
</dbReference>
<evidence type="ECO:0000256" key="12">
    <source>
        <dbReference type="RuleBase" id="RU004505"/>
    </source>
</evidence>
<feature type="domain" description="Aminotransferase class V" evidence="13">
    <location>
        <begin position="6"/>
        <end position="350"/>
    </location>
</feature>
<dbReference type="NCBIfam" id="TIGR01364">
    <property type="entry name" value="serC_1"/>
    <property type="match status" value="1"/>
</dbReference>
<feature type="binding site" evidence="11">
    <location>
        <position position="197"/>
    </location>
    <ligand>
        <name>pyridoxal 5'-phosphate</name>
        <dbReference type="ChEBI" id="CHEBI:597326"/>
    </ligand>
</feature>
<feature type="binding site" evidence="11">
    <location>
        <begin position="239"/>
        <end position="240"/>
    </location>
    <ligand>
        <name>pyridoxal 5'-phosphate</name>
        <dbReference type="ChEBI" id="CHEBI:597326"/>
    </ligand>
</feature>
<comment type="function">
    <text evidence="1 11">Catalyzes the reversible conversion of 3-phosphohydroxypyruvate to phosphoserine and of 3-hydroxy-2-oxo-4-phosphonooxybutanoate to phosphohydroxythreonine.</text>
</comment>
<evidence type="ECO:0000256" key="10">
    <source>
        <dbReference type="ARBA" id="ARBA00049007"/>
    </source>
</evidence>
<keyword evidence="11" id="KW-0963">Cytoplasm</keyword>
<dbReference type="EMBL" id="QQRQ01000019">
    <property type="protein sequence ID" value="RFT06013.1"/>
    <property type="molecule type" value="Genomic_DNA"/>
</dbReference>
<dbReference type="Pfam" id="PF00266">
    <property type="entry name" value="Aminotran_5"/>
    <property type="match status" value="1"/>
</dbReference>
<dbReference type="NCBIfam" id="NF003764">
    <property type="entry name" value="PRK05355.1"/>
    <property type="match status" value="1"/>
</dbReference>
<dbReference type="InterPro" id="IPR000192">
    <property type="entry name" value="Aminotrans_V_dom"/>
</dbReference>
<dbReference type="GO" id="GO:0006564">
    <property type="term" value="P:L-serine biosynthetic process"/>
    <property type="evidence" value="ECO:0007669"/>
    <property type="project" value="UniProtKB-UniRule"/>
</dbReference>
<feature type="binding site" evidence="11">
    <location>
        <position position="44"/>
    </location>
    <ligand>
        <name>L-glutamate</name>
        <dbReference type="ChEBI" id="CHEBI:29985"/>
    </ligand>
</feature>
<keyword evidence="7 11" id="KW-0663">Pyridoxal phosphate</keyword>
<name>A0A3E2B1T5_9FIRM</name>
<evidence type="ECO:0000256" key="2">
    <source>
        <dbReference type="ARBA" id="ARBA00005099"/>
    </source>
</evidence>
<dbReference type="FunFam" id="3.40.640.10:FF:000010">
    <property type="entry name" value="Phosphoserine aminotransferase"/>
    <property type="match status" value="1"/>
</dbReference>
<dbReference type="RefSeq" id="WP_117142588.1">
    <property type="nucleotide sequence ID" value="NZ_DAIQVC010000005.1"/>
</dbReference>
<dbReference type="GeneID" id="97996012"/>
<comment type="caution">
    <text evidence="14">The sequence shown here is derived from an EMBL/GenBank/DDBJ whole genome shotgun (WGS) entry which is preliminary data.</text>
</comment>
<dbReference type="FunFam" id="3.90.1150.10:FF:000006">
    <property type="entry name" value="Phosphoserine aminotransferase"/>
    <property type="match status" value="1"/>
</dbReference>
<dbReference type="GO" id="GO:0030170">
    <property type="term" value="F:pyridoxal phosphate binding"/>
    <property type="evidence" value="ECO:0007669"/>
    <property type="project" value="UniProtKB-UniRule"/>
</dbReference>
<evidence type="ECO:0000256" key="11">
    <source>
        <dbReference type="HAMAP-Rule" id="MF_00160"/>
    </source>
</evidence>
<evidence type="ECO:0000313" key="14">
    <source>
        <dbReference type="EMBL" id="RFT06013.1"/>
    </source>
</evidence>
<proteinExistence type="inferred from homology"/>
<dbReference type="InterPro" id="IPR015421">
    <property type="entry name" value="PyrdxlP-dep_Trfase_major"/>
</dbReference>
<evidence type="ECO:0000256" key="5">
    <source>
        <dbReference type="ARBA" id="ARBA00022605"/>
    </source>
</evidence>
<feature type="binding site" evidence="11">
    <location>
        <position position="174"/>
    </location>
    <ligand>
        <name>pyridoxal 5'-phosphate</name>
        <dbReference type="ChEBI" id="CHEBI:597326"/>
    </ligand>
</feature>